<dbReference type="GO" id="GO:0009279">
    <property type="term" value="C:cell outer membrane"/>
    <property type="evidence" value="ECO:0007669"/>
    <property type="project" value="UniProtKB-SubCell"/>
</dbReference>
<keyword evidence="7 10" id="KW-0472">Membrane</keyword>
<evidence type="ECO:0000256" key="6">
    <source>
        <dbReference type="ARBA" id="ARBA00023077"/>
    </source>
</evidence>
<comment type="similarity">
    <text evidence="2 10 11">Belongs to the TonB-dependent receptor family.</text>
</comment>
<dbReference type="Gene3D" id="2.40.170.20">
    <property type="entry name" value="TonB-dependent receptor, beta-barrel domain"/>
    <property type="match status" value="1"/>
</dbReference>
<feature type="domain" description="TonB-dependent receptor-like beta-barrel" evidence="12">
    <location>
        <begin position="302"/>
        <end position="720"/>
    </location>
</feature>
<organism evidence="14 15">
    <name type="scientific">Lampropedia puyangensis</name>
    <dbReference type="NCBI Taxonomy" id="1330072"/>
    <lineage>
        <taxon>Bacteria</taxon>
        <taxon>Pseudomonadati</taxon>
        <taxon>Pseudomonadota</taxon>
        <taxon>Betaproteobacteria</taxon>
        <taxon>Burkholderiales</taxon>
        <taxon>Comamonadaceae</taxon>
        <taxon>Lampropedia</taxon>
    </lineage>
</organism>
<accession>A0A4S8F609</accession>
<comment type="subcellular location">
    <subcellularLocation>
        <location evidence="1 10">Cell outer membrane</location>
        <topology evidence="1 10">Multi-pass membrane protein</topology>
    </subcellularLocation>
</comment>
<evidence type="ECO:0000259" key="12">
    <source>
        <dbReference type="Pfam" id="PF00593"/>
    </source>
</evidence>
<evidence type="ECO:0000256" key="3">
    <source>
        <dbReference type="ARBA" id="ARBA00022448"/>
    </source>
</evidence>
<dbReference type="PROSITE" id="PS52016">
    <property type="entry name" value="TONB_DEPENDENT_REC_3"/>
    <property type="match status" value="1"/>
</dbReference>
<evidence type="ECO:0000259" key="13">
    <source>
        <dbReference type="Pfam" id="PF07715"/>
    </source>
</evidence>
<dbReference type="InterPro" id="IPR000531">
    <property type="entry name" value="Beta-barrel_TonB"/>
</dbReference>
<dbReference type="GO" id="GO:0044718">
    <property type="term" value="P:siderophore transmembrane transport"/>
    <property type="evidence" value="ECO:0007669"/>
    <property type="project" value="TreeGrafter"/>
</dbReference>
<protein>
    <submittedName>
        <fullName evidence="14">TonB-dependent receptor</fullName>
    </submittedName>
</protein>
<dbReference type="Pfam" id="PF00593">
    <property type="entry name" value="TonB_dep_Rec_b-barrel"/>
    <property type="match status" value="1"/>
</dbReference>
<proteinExistence type="inferred from homology"/>
<evidence type="ECO:0000256" key="4">
    <source>
        <dbReference type="ARBA" id="ARBA00022452"/>
    </source>
</evidence>
<dbReference type="InterPro" id="IPR012910">
    <property type="entry name" value="Plug_dom"/>
</dbReference>
<evidence type="ECO:0000256" key="9">
    <source>
        <dbReference type="ARBA" id="ARBA00023237"/>
    </source>
</evidence>
<dbReference type="InterPro" id="IPR036942">
    <property type="entry name" value="Beta-barrel_TonB_sf"/>
</dbReference>
<dbReference type="Gene3D" id="2.170.130.10">
    <property type="entry name" value="TonB-dependent receptor, plug domain"/>
    <property type="match status" value="1"/>
</dbReference>
<keyword evidence="6 11" id="KW-0798">TonB box</keyword>
<dbReference type="GO" id="GO:0015344">
    <property type="term" value="F:siderophore uptake transmembrane transporter activity"/>
    <property type="evidence" value="ECO:0007669"/>
    <property type="project" value="TreeGrafter"/>
</dbReference>
<keyword evidence="8 14" id="KW-0675">Receptor</keyword>
<keyword evidence="15" id="KW-1185">Reference proteome</keyword>
<dbReference type="Pfam" id="PF07715">
    <property type="entry name" value="Plug"/>
    <property type="match status" value="1"/>
</dbReference>
<reference evidence="14 15" key="1">
    <citation type="journal article" date="2015" name="Antonie Van Leeuwenhoek">
        <title>Lampropedia puyangensis sp. nov., isolated from symptomatic bark of Populus ? euramericana canker and emended description of Lampropedia hyalina (Ehrenberg 1832) Lee et al. 2004.</title>
        <authorList>
            <person name="Li Y."/>
            <person name="Wang T."/>
            <person name="Piao C.G."/>
            <person name="Wang L.F."/>
            <person name="Tian G.Z."/>
            <person name="Zhu T.H."/>
            <person name="Guo M.W."/>
        </authorList>
    </citation>
    <scope>NUCLEOTIDE SEQUENCE [LARGE SCALE GENOMIC DNA]</scope>
    <source>
        <strain evidence="14 15">2-bin</strain>
    </source>
</reference>
<evidence type="ECO:0000313" key="14">
    <source>
        <dbReference type="EMBL" id="THU02527.1"/>
    </source>
</evidence>
<dbReference type="CDD" id="cd01347">
    <property type="entry name" value="ligand_gated_channel"/>
    <property type="match status" value="1"/>
</dbReference>
<name>A0A4S8F609_9BURK</name>
<evidence type="ECO:0000256" key="2">
    <source>
        <dbReference type="ARBA" id="ARBA00009810"/>
    </source>
</evidence>
<evidence type="ECO:0000256" key="7">
    <source>
        <dbReference type="ARBA" id="ARBA00023136"/>
    </source>
</evidence>
<keyword evidence="3 10" id="KW-0813">Transport</keyword>
<sequence length="758" mass="83182">MCLSRLWFCMPECLECTSQRAGVCPAIHRSFFMQILRLRPRLFVPARPSLLQCAVSMVLASGAGVVLAQTTTDTQTRVQSDGKTLDEVTVTATRQNTTQWQAPASIQVVDGIAFERNVQVNLSEGLAAVPGLQVRNRQNYAQDVQLIMRGFGARSTFGVRGIRVYVDDVPATMPDGQSQTSHIDLFTLDRMEVLNGPLSGMYGNASGGVLLAYTQDGQGPASITTSAAAGSDGMRRWGLRVQGATDAQVGVQNYSLSTTRFDTDGYRQQAQAQKGLANAKLGIGLHDGSRLKIVLNHVDVQAQDPLGQTRAQMLQDRRQSPTAVQFDTRKTVRQSQVGLVWDKKLNADQQLHVMGYYGQRSNRQYQSIPSAAQINNAGHSGGVIDLNRDYGGAEARLTSALQVAGYDALLVTGLSYDALKDARSGYENFIRPANTSYGVKGAMRRDETNRVNSLDPYAQATVWLSPQWSVDGALRYSQVRFRSRDLYLSNGDDSGSTRYSAWLPSAAIRWQPTEAWSFYASAGRGFETPTANELAYRPRDAAGQQQLGLNLDLKPARSTSWELGSKWRVHPQGLVTAAVFQIDTKQDIVSAENNNGKGSFRNAAKTSRKGVELSYRQSWLEHAQLDFAYTYTRARYGQDAGAAWSGKRIPGVPQQSAYASVRWAPDTGWQAGADVQALSRIAVNDANAEFANGFATLGLSGGYAWKQGAWRWQWFARVDNAQDKDYVGSVIVNDGNSRFYEPAAGRQWSTGLTATWQF</sequence>
<keyword evidence="4 10" id="KW-1134">Transmembrane beta strand</keyword>
<dbReference type="Proteomes" id="UP000308917">
    <property type="component" value="Unassembled WGS sequence"/>
</dbReference>
<dbReference type="SUPFAM" id="SSF56935">
    <property type="entry name" value="Porins"/>
    <property type="match status" value="1"/>
</dbReference>
<evidence type="ECO:0000256" key="5">
    <source>
        <dbReference type="ARBA" id="ARBA00022692"/>
    </source>
</evidence>
<evidence type="ECO:0000256" key="8">
    <source>
        <dbReference type="ARBA" id="ARBA00023170"/>
    </source>
</evidence>
<keyword evidence="9 10" id="KW-0998">Cell outer membrane</keyword>
<feature type="domain" description="TonB-dependent receptor plug" evidence="13">
    <location>
        <begin position="101"/>
        <end position="209"/>
    </location>
</feature>
<evidence type="ECO:0000256" key="10">
    <source>
        <dbReference type="PROSITE-ProRule" id="PRU01360"/>
    </source>
</evidence>
<gene>
    <name evidence="14" type="ORF">E9531_07555</name>
</gene>
<evidence type="ECO:0000256" key="1">
    <source>
        <dbReference type="ARBA" id="ARBA00004571"/>
    </source>
</evidence>
<dbReference type="EMBL" id="STFG01000006">
    <property type="protein sequence ID" value="THU02527.1"/>
    <property type="molecule type" value="Genomic_DNA"/>
</dbReference>
<evidence type="ECO:0000313" key="15">
    <source>
        <dbReference type="Proteomes" id="UP000308917"/>
    </source>
</evidence>
<dbReference type="PANTHER" id="PTHR30069">
    <property type="entry name" value="TONB-DEPENDENT OUTER MEMBRANE RECEPTOR"/>
    <property type="match status" value="1"/>
</dbReference>
<keyword evidence="5 10" id="KW-0812">Transmembrane</keyword>
<dbReference type="AlphaFoldDB" id="A0A4S8F609"/>
<dbReference type="InterPro" id="IPR039426">
    <property type="entry name" value="TonB-dep_rcpt-like"/>
</dbReference>
<dbReference type="InterPro" id="IPR037066">
    <property type="entry name" value="Plug_dom_sf"/>
</dbReference>
<dbReference type="PANTHER" id="PTHR30069:SF28">
    <property type="entry name" value="TONB-DEPENDENT RECEPTOR YNCD-RELATED"/>
    <property type="match status" value="1"/>
</dbReference>
<comment type="caution">
    <text evidence="14">The sequence shown here is derived from an EMBL/GenBank/DDBJ whole genome shotgun (WGS) entry which is preliminary data.</text>
</comment>
<evidence type="ECO:0000256" key="11">
    <source>
        <dbReference type="RuleBase" id="RU003357"/>
    </source>
</evidence>